<evidence type="ECO:0000256" key="1">
    <source>
        <dbReference type="SAM" id="Coils"/>
    </source>
</evidence>
<dbReference type="PANTHER" id="PTHR43991:SF12">
    <property type="entry name" value="WD REPEAT PROTEIN (AFU_ORTHOLOGUE AFUA_8G05640)"/>
    <property type="match status" value="1"/>
</dbReference>
<accession>A0AAW1SRJ5</accession>
<keyword evidence="1" id="KW-0175">Coiled coil</keyword>
<name>A0AAW1SRJ5_9CHLO</name>
<dbReference type="EMBL" id="JALJOV010001212">
    <property type="protein sequence ID" value="KAK9852091.1"/>
    <property type="molecule type" value="Genomic_DNA"/>
</dbReference>
<comment type="caution">
    <text evidence="3">The sequence shown here is derived from an EMBL/GenBank/DDBJ whole genome shotgun (WGS) entry which is preliminary data.</text>
</comment>
<dbReference type="AlphaFoldDB" id="A0AAW1SRJ5"/>
<gene>
    <name evidence="3" type="ORF">WJX84_004924</name>
</gene>
<dbReference type="PANTHER" id="PTHR43991">
    <property type="entry name" value="WD REPEAT PROTEIN (AFU_ORTHOLOGUE AFUA_8G05640)-RELATED"/>
    <property type="match status" value="1"/>
</dbReference>
<feature type="compositionally biased region" description="Basic and acidic residues" evidence="2">
    <location>
        <begin position="37"/>
        <end position="53"/>
    </location>
</feature>
<keyword evidence="4" id="KW-1185">Reference proteome</keyword>
<sequence length="243" mass="27168">MEVEERETQTGPAAELATGPAPGSSDSEEEEAMEVYKSTEQETRDTTAEEHKCGKDVQGIPWHLLNFTRQEYRNDRVRQYENYMNLEEQVNGAKDKLNQEVAVVSQDGQYFDFCMNHRSITATVVHFQLRNLVWPTSNHDVFLSHQHFGARGGSVLHCNTAAQRSHKVLDLTGSVCSEECSLNPVQISTTCVAHDIVAVGGFNGELVVKSLAVERPISRAPAGMQHMERIGWRASGHGWLFLL</sequence>
<evidence type="ECO:0000256" key="2">
    <source>
        <dbReference type="SAM" id="MobiDB-lite"/>
    </source>
</evidence>
<protein>
    <submittedName>
        <fullName evidence="3">Uncharacterized protein</fullName>
    </submittedName>
</protein>
<evidence type="ECO:0000313" key="3">
    <source>
        <dbReference type="EMBL" id="KAK9852091.1"/>
    </source>
</evidence>
<organism evidence="3 4">
    <name type="scientific">Apatococcus fuscideae</name>
    <dbReference type="NCBI Taxonomy" id="2026836"/>
    <lineage>
        <taxon>Eukaryota</taxon>
        <taxon>Viridiplantae</taxon>
        <taxon>Chlorophyta</taxon>
        <taxon>core chlorophytes</taxon>
        <taxon>Trebouxiophyceae</taxon>
        <taxon>Chlorellales</taxon>
        <taxon>Chlorellaceae</taxon>
        <taxon>Apatococcus</taxon>
    </lineage>
</organism>
<evidence type="ECO:0000313" key="4">
    <source>
        <dbReference type="Proteomes" id="UP001485043"/>
    </source>
</evidence>
<dbReference type="Proteomes" id="UP001485043">
    <property type="component" value="Unassembled WGS sequence"/>
</dbReference>
<proteinExistence type="predicted"/>
<reference evidence="3 4" key="1">
    <citation type="journal article" date="2024" name="Nat. Commun.">
        <title>Phylogenomics reveals the evolutionary origins of lichenization in chlorophyte algae.</title>
        <authorList>
            <person name="Puginier C."/>
            <person name="Libourel C."/>
            <person name="Otte J."/>
            <person name="Skaloud P."/>
            <person name="Haon M."/>
            <person name="Grisel S."/>
            <person name="Petersen M."/>
            <person name="Berrin J.G."/>
            <person name="Delaux P.M."/>
            <person name="Dal Grande F."/>
            <person name="Keller J."/>
        </authorList>
    </citation>
    <scope>NUCLEOTIDE SEQUENCE [LARGE SCALE GENOMIC DNA]</scope>
    <source>
        <strain evidence="3 4">SAG 2523</strain>
    </source>
</reference>
<feature type="region of interest" description="Disordered" evidence="2">
    <location>
        <begin position="1"/>
        <end position="53"/>
    </location>
</feature>
<feature type="coiled-coil region" evidence="1">
    <location>
        <begin position="69"/>
        <end position="103"/>
    </location>
</feature>